<dbReference type="Gene3D" id="3.40.50.720">
    <property type="entry name" value="NAD(P)-binding Rossmann-like Domain"/>
    <property type="match status" value="1"/>
</dbReference>
<gene>
    <name evidence="1" type="ORF">K402DRAFT_327009</name>
</gene>
<evidence type="ECO:0000313" key="1">
    <source>
        <dbReference type="EMBL" id="KAF1989253.1"/>
    </source>
</evidence>
<dbReference type="InterPro" id="IPR002347">
    <property type="entry name" value="SDR_fam"/>
</dbReference>
<dbReference type="AlphaFoldDB" id="A0A6G1H7P3"/>
<dbReference type="EMBL" id="ML977145">
    <property type="protein sequence ID" value="KAF1989253.1"/>
    <property type="molecule type" value="Genomic_DNA"/>
</dbReference>
<dbReference type="PANTHER" id="PTHR43431:SF7">
    <property type="entry name" value="OXIDOREDUCTASE, SHORT CHAIN DEHYDROGENASE_REDUCTASE FAMILY (AFU_ORTHOLOGUE AFUA_5G14000)"/>
    <property type="match status" value="1"/>
</dbReference>
<sequence length="252" mass="26669">MAPPSQLITVIAGVGPGTGASIARRFAQTYPVVLLARTPASYEDLVKEINGSGGKAVGISTDVSDGGSVGRAMERVRGEFGEGVGVAAAIFNASGSFVRKPFLEMTEEEFMTGFDVSGRGAFLFSRALLPGLLSAVPSSTSSTTLTPTLIFTGATASYKGSAHMSAFSTGKFALRSLSQSLAREFGPKGVHVAHANIDGVIDIERTKGWMKDAGPDAKIRPDAIAEAYWNLHMQHRSALTNEIDIRPYVEKW</sequence>
<organism evidence="1 2">
    <name type="scientific">Aulographum hederae CBS 113979</name>
    <dbReference type="NCBI Taxonomy" id="1176131"/>
    <lineage>
        <taxon>Eukaryota</taxon>
        <taxon>Fungi</taxon>
        <taxon>Dikarya</taxon>
        <taxon>Ascomycota</taxon>
        <taxon>Pezizomycotina</taxon>
        <taxon>Dothideomycetes</taxon>
        <taxon>Pleosporomycetidae</taxon>
        <taxon>Aulographales</taxon>
        <taxon>Aulographaceae</taxon>
    </lineage>
</organism>
<proteinExistence type="predicted"/>
<name>A0A6G1H7P3_9PEZI</name>
<dbReference type="OrthoDB" id="5399006at2759"/>
<dbReference type="SUPFAM" id="SSF51735">
    <property type="entry name" value="NAD(P)-binding Rossmann-fold domains"/>
    <property type="match status" value="1"/>
</dbReference>
<protein>
    <submittedName>
        <fullName evidence="1">NAD(P)-binding protein</fullName>
    </submittedName>
</protein>
<dbReference type="Pfam" id="PF00106">
    <property type="entry name" value="adh_short"/>
    <property type="match status" value="1"/>
</dbReference>
<reference evidence="1" key="1">
    <citation type="journal article" date="2020" name="Stud. Mycol.">
        <title>101 Dothideomycetes genomes: a test case for predicting lifestyles and emergence of pathogens.</title>
        <authorList>
            <person name="Haridas S."/>
            <person name="Albert R."/>
            <person name="Binder M."/>
            <person name="Bloem J."/>
            <person name="Labutti K."/>
            <person name="Salamov A."/>
            <person name="Andreopoulos B."/>
            <person name="Baker S."/>
            <person name="Barry K."/>
            <person name="Bills G."/>
            <person name="Bluhm B."/>
            <person name="Cannon C."/>
            <person name="Castanera R."/>
            <person name="Culley D."/>
            <person name="Daum C."/>
            <person name="Ezra D."/>
            <person name="Gonzalez J."/>
            <person name="Henrissat B."/>
            <person name="Kuo A."/>
            <person name="Liang C."/>
            <person name="Lipzen A."/>
            <person name="Lutzoni F."/>
            <person name="Magnuson J."/>
            <person name="Mondo S."/>
            <person name="Nolan M."/>
            <person name="Ohm R."/>
            <person name="Pangilinan J."/>
            <person name="Park H.-J."/>
            <person name="Ramirez L."/>
            <person name="Alfaro M."/>
            <person name="Sun H."/>
            <person name="Tritt A."/>
            <person name="Yoshinaga Y."/>
            <person name="Zwiers L.-H."/>
            <person name="Turgeon B."/>
            <person name="Goodwin S."/>
            <person name="Spatafora J."/>
            <person name="Crous P."/>
            <person name="Grigoriev I."/>
        </authorList>
    </citation>
    <scope>NUCLEOTIDE SEQUENCE</scope>
    <source>
        <strain evidence="1">CBS 113979</strain>
    </source>
</reference>
<dbReference type="PANTHER" id="PTHR43431">
    <property type="entry name" value="OXIDOREDUCTASE, SHORT CHAIN DEHYDROGENASE/REDUCTASE FAMILY (AFU_ORTHOLOGUE AFUA_5G14000)"/>
    <property type="match status" value="1"/>
</dbReference>
<evidence type="ECO:0000313" key="2">
    <source>
        <dbReference type="Proteomes" id="UP000800041"/>
    </source>
</evidence>
<keyword evidence="2" id="KW-1185">Reference proteome</keyword>
<accession>A0A6G1H7P3</accession>
<dbReference type="InterPro" id="IPR036291">
    <property type="entry name" value="NAD(P)-bd_dom_sf"/>
</dbReference>
<dbReference type="Proteomes" id="UP000800041">
    <property type="component" value="Unassembled WGS sequence"/>
</dbReference>